<feature type="chain" id="PRO_5026331969" evidence="1">
    <location>
        <begin position="27"/>
        <end position="152"/>
    </location>
</feature>
<dbReference type="Proteomes" id="UP000503540">
    <property type="component" value="Chromosome"/>
</dbReference>
<keyword evidence="1" id="KW-0732">Signal</keyword>
<dbReference type="AlphaFoldDB" id="A0A6G9Y8Y1"/>
<organism evidence="2 3">
    <name type="scientific">Nocardia arthritidis</name>
    <dbReference type="NCBI Taxonomy" id="228602"/>
    <lineage>
        <taxon>Bacteria</taxon>
        <taxon>Bacillati</taxon>
        <taxon>Actinomycetota</taxon>
        <taxon>Actinomycetes</taxon>
        <taxon>Mycobacteriales</taxon>
        <taxon>Nocardiaceae</taxon>
        <taxon>Nocardia</taxon>
    </lineage>
</organism>
<protein>
    <submittedName>
        <fullName evidence="2">Uncharacterized protein</fullName>
    </submittedName>
</protein>
<evidence type="ECO:0000256" key="1">
    <source>
        <dbReference type="SAM" id="SignalP"/>
    </source>
</evidence>
<accession>A0A6G9Y8Y1</accession>
<name>A0A6G9Y8Y1_9NOCA</name>
<evidence type="ECO:0000313" key="2">
    <source>
        <dbReference type="EMBL" id="QIS09671.1"/>
    </source>
</evidence>
<evidence type="ECO:0000313" key="3">
    <source>
        <dbReference type="Proteomes" id="UP000503540"/>
    </source>
</evidence>
<proteinExistence type="predicted"/>
<sequence length="152" mass="15138">MSGCRIALLAAALCAAPLLSVPQAQALPPGGGGGCRQGGLMTGALVAGSGSAGQNIRRSATLRECGGPLLPGIDTGQFTAIIPWNTPGAQSTAEFAWSDGSVSTATGYGNGLWLITGGRAAGHGIQVNVADTWNGWYVSFADVTVTSATFVS</sequence>
<reference evidence="2 3" key="1">
    <citation type="journal article" date="2019" name="ACS Chem. Biol.">
        <title>Identification and Mobilization of a Cryptic Antibiotic Biosynthesis Gene Locus from a Human-Pathogenic Nocardia Isolate.</title>
        <authorList>
            <person name="Herisse M."/>
            <person name="Ishida K."/>
            <person name="Porter J.L."/>
            <person name="Howden B."/>
            <person name="Hertweck C."/>
            <person name="Stinear T.P."/>
            <person name="Pidot S.J."/>
        </authorList>
    </citation>
    <scope>NUCLEOTIDE SEQUENCE [LARGE SCALE GENOMIC DNA]</scope>
    <source>
        <strain evidence="2 3">AUSMDU00012717</strain>
    </source>
</reference>
<dbReference type="PROSITE" id="PS51257">
    <property type="entry name" value="PROKAR_LIPOPROTEIN"/>
    <property type="match status" value="1"/>
</dbReference>
<dbReference type="RefSeq" id="WP_167472745.1">
    <property type="nucleotide sequence ID" value="NZ_CP046172.1"/>
</dbReference>
<dbReference type="KEGG" id="nah:F5544_08845"/>
<dbReference type="EMBL" id="CP046172">
    <property type="protein sequence ID" value="QIS09671.1"/>
    <property type="molecule type" value="Genomic_DNA"/>
</dbReference>
<feature type="signal peptide" evidence="1">
    <location>
        <begin position="1"/>
        <end position="26"/>
    </location>
</feature>
<gene>
    <name evidence="2" type="ORF">F5544_08845</name>
</gene>
<keyword evidence="3" id="KW-1185">Reference proteome</keyword>